<keyword evidence="3" id="KW-0596">Phosphopantetheine</keyword>
<dbReference type="FunFam" id="2.30.38.10:FF:000001">
    <property type="entry name" value="Non-ribosomal peptide synthetase PvdI"/>
    <property type="match status" value="1"/>
</dbReference>
<dbReference type="InterPro" id="IPR036736">
    <property type="entry name" value="ACP-like_sf"/>
</dbReference>
<dbReference type="GO" id="GO:0009239">
    <property type="term" value="P:enterobactin biosynthetic process"/>
    <property type="evidence" value="ECO:0007669"/>
    <property type="project" value="TreeGrafter"/>
</dbReference>
<dbReference type="Gene3D" id="2.30.38.10">
    <property type="entry name" value="Luciferase, Domain 3"/>
    <property type="match status" value="1"/>
</dbReference>
<dbReference type="InterPro" id="IPR020806">
    <property type="entry name" value="PKS_PP-bd"/>
</dbReference>
<dbReference type="Pfam" id="PF23024">
    <property type="entry name" value="AMP-dom_DIP2-like"/>
    <property type="match status" value="1"/>
</dbReference>
<dbReference type="PANTHER" id="PTHR45527:SF1">
    <property type="entry name" value="FATTY ACID SYNTHASE"/>
    <property type="match status" value="1"/>
</dbReference>
<dbReference type="GO" id="GO:0006631">
    <property type="term" value="P:fatty acid metabolic process"/>
    <property type="evidence" value="ECO:0007669"/>
    <property type="project" value="UniProtKB-KW"/>
</dbReference>
<protein>
    <recommendedName>
        <fullName evidence="8">Carrier domain-containing protein</fullName>
    </recommendedName>
</protein>
<organism evidence="9 10">
    <name type="scientific">Streptomyces fructofermentans</name>
    <dbReference type="NCBI Taxonomy" id="152141"/>
    <lineage>
        <taxon>Bacteria</taxon>
        <taxon>Bacillati</taxon>
        <taxon>Actinomycetota</taxon>
        <taxon>Actinomycetes</taxon>
        <taxon>Kitasatosporales</taxon>
        <taxon>Streptomycetaceae</taxon>
        <taxon>Streptomyces</taxon>
    </lineage>
</organism>
<reference evidence="9" key="2">
    <citation type="submission" date="2020-09" db="EMBL/GenBank/DDBJ databases">
        <authorList>
            <person name="Sun Q."/>
            <person name="Ohkuma M."/>
        </authorList>
    </citation>
    <scope>NUCLEOTIDE SEQUENCE</scope>
    <source>
        <strain evidence="9">JCM 4956</strain>
    </source>
</reference>
<feature type="domain" description="Carrier" evidence="8">
    <location>
        <begin position="1689"/>
        <end position="1764"/>
    </location>
</feature>
<dbReference type="Gene3D" id="3.40.50.12780">
    <property type="entry name" value="N-terminal domain of ligase-like"/>
    <property type="match status" value="1"/>
</dbReference>
<name>A0A918K1W9_9ACTN</name>
<evidence type="ECO:0000313" key="10">
    <source>
        <dbReference type="Proteomes" id="UP000645555"/>
    </source>
</evidence>
<dbReference type="InterPro" id="IPR025110">
    <property type="entry name" value="AMP-bd_C"/>
</dbReference>
<gene>
    <name evidence="9" type="ORF">GCM10010515_08570</name>
</gene>
<dbReference type="InterPro" id="IPR023213">
    <property type="entry name" value="CAT-like_dom_sf"/>
</dbReference>
<comment type="cofactor">
    <cofactor evidence="1">
        <name>pantetheine 4'-phosphate</name>
        <dbReference type="ChEBI" id="CHEBI:47942"/>
    </cofactor>
</comment>
<dbReference type="Gene3D" id="3.40.50.980">
    <property type="match status" value="2"/>
</dbReference>
<keyword evidence="5" id="KW-0276">Fatty acid metabolism</keyword>
<dbReference type="GO" id="GO:0043041">
    <property type="term" value="P:amino acid activation for nonribosomal peptide biosynthetic process"/>
    <property type="evidence" value="ECO:0007669"/>
    <property type="project" value="TreeGrafter"/>
</dbReference>
<dbReference type="Gene3D" id="3.30.559.10">
    <property type="entry name" value="Chloramphenicol acetyltransferase-like domain"/>
    <property type="match status" value="1"/>
</dbReference>
<dbReference type="SUPFAM" id="SSF56801">
    <property type="entry name" value="Acetyl-CoA synthetase-like"/>
    <property type="match status" value="2"/>
</dbReference>
<dbReference type="CDD" id="cd19531">
    <property type="entry name" value="LCL_NRPS-like"/>
    <property type="match status" value="1"/>
</dbReference>
<dbReference type="Gene3D" id="3.30.559.30">
    <property type="entry name" value="Nonribosomal peptide synthetase, condensation domain"/>
    <property type="match status" value="1"/>
</dbReference>
<dbReference type="SMART" id="SM00823">
    <property type="entry name" value="PKS_PP"/>
    <property type="match status" value="2"/>
</dbReference>
<dbReference type="GO" id="GO:0005829">
    <property type="term" value="C:cytosol"/>
    <property type="evidence" value="ECO:0007669"/>
    <property type="project" value="TreeGrafter"/>
</dbReference>
<dbReference type="Pfam" id="PF00501">
    <property type="entry name" value="AMP-binding"/>
    <property type="match status" value="2"/>
</dbReference>
<dbReference type="Pfam" id="PF00668">
    <property type="entry name" value="Condensation"/>
    <property type="match status" value="1"/>
</dbReference>
<evidence type="ECO:0000256" key="5">
    <source>
        <dbReference type="ARBA" id="ARBA00022832"/>
    </source>
</evidence>
<dbReference type="InterPro" id="IPR040097">
    <property type="entry name" value="FAAL/FAAC"/>
</dbReference>
<dbReference type="CDD" id="cd05931">
    <property type="entry name" value="FAAL"/>
    <property type="match status" value="1"/>
</dbReference>
<evidence type="ECO:0000256" key="6">
    <source>
        <dbReference type="ARBA" id="ARBA00023098"/>
    </source>
</evidence>
<dbReference type="Gene3D" id="1.10.1200.10">
    <property type="entry name" value="ACP-like"/>
    <property type="match status" value="2"/>
</dbReference>
<dbReference type="InterPro" id="IPR001242">
    <property type="entry name" value="Condensation_dom"/>
</dbReference>
<evidence type="ECO:0000259" key="8">
    <source>
        <dbReference type="PROSITE" id="PS50075"/>
    </source>
</evidence>
<dbReference type="Pfam" id="PF00550">
    <property type="entry name" value="PP-binding"/>
    <property type="match status" value="1"/>
</dbReference>
<keyword evidence="6" id="KW-0443">Lipid metabolism</keyword>
<dbReference type="Gene3D" id="3.30.300.30">
    <property type="match status" value="2"/>
</dbReference>
<feature type="region of interest" description="Disordered" evidence="7">
    <location>
        <begin position="579"/>
        <end position="601"/>
    </location>
</feature>
<proteinExistence type="inferred from homology"/>
<reference evidence="9" key="1">
    <citation type="journal article" date="2014" name="Int. J. Syst. Evol. Microbiol.">
        <title>Complete genome sequence of Corynebacterium casei LMG S-19264T (=DSM 44701T), isolated from a smear-ripened cheese.</title>
        <authorList>
            <consortium name="US DOE Joint Genome Institute (JGI-PGF)"/>
            <person name="Walter F."/>
            <person name="Albersmeier A."/>
            <person name="Kalinowski J."/>
            <person name="Ruckert C."/>
        </authorList>
    </citation>
    <scope>NUCLEOTIDE SEQUENCE</scope>
    <source>
        <strain evidence="9">JCM 4956</strain>
    </source>
</reference>
<evidence type="ECO:0000256" key="3">
    <source>
        <dbReference type="ARBA" id="ARBA00022450"/>
    </source>
</evidence>
<dbReference type="GO" id="GO:0047527">
    <property type="term" value="F:2,3-dihydroxybenzoate-serine ligase activity"/>
    <property type="evidence" value="ECO:0007669"/>
    <property type="project" value="TreeGrafter"/>
</dbReference>
<comment type="similarity">
    <text evidence="2">Belongs to the ATP-dependent AMP-binding enzyme family.</text>
</comment>
<dbReference type="GO" id="GO:0008610">
    <property type="term" value="P:lipid biosynthetic process"/>
    <property type="evidence" value="ECO:0007669"/>
    <property type="project" value="InterPro"/>
</dbReference>
<feature type="region of interest" description="Disordered" evidence="7">
    <location>
        <begin position="696"/>
        <end position="720"/>
    </location>
</feature>
<keyword evidence="10" id="KW-1185">Reference proteome</keyword>
<comment type="caution">
    <text evidence="9">The sequence shown here is derived from an EMBL/GenBank/DDBJ whole genome shotgun (WGS) entry which is preliminary data.</text>
</comment>
<evidence type="ECO:0000256" key="7">
    <source>
        <dbReference type="SAM" id="MobiDB-lite"/>
    </source>
</evidence>
<dbReference type="PROSITE" id="PS50075">
    <property type="entry name" value="CARRIER"/>
    <property type="match status" value="1"/>
</dbReference>
<evidence type="ECO:0000256" key="1">
    <source>
        <dbReference type="ARBA" id="ARBA00001957"/>
    </source>
</evidence>
<dbReference type="InterPro" id="IPR010071">
    <property type="entry name" value="AA_adenyl_dom"/>
</dbReference>
<dbReference type="EMBL" id="BMWD01000002">
    <property type="protein sequence ID" value="GGX43988.1"/>
    <property type="molecule type" value="Genomic_DNA"/>
</dbReference>
<dbReference type="SUPFAM" id="SSF47336">
    <property type="entry name" value="ACP-like"/>
    <property type="match status" value="2"/>
</dbReference>
<dbReference type="InterPro" id="IPR042099">
    <property type="entry name" value="ANL_N_sf"/>
</dbReference>
<dbReference type="Pfam" id="PF13193">
    <property type="entry name" value="AMP-binding_C"/>
    <property type="match status" value="1"/>
</dbReference>
<dbReference type="InterPro" id="IPR000873">
    <property type="entry name" value="AMP-dep_synth/lig_dom"/>
</dbReference>
<dbReference type="Proteomes" id="UP000645555">
    <property type="component" value="Unassembled WGS sequence"/>
</dbReference>
<dbReference type="InterPro" id="IPR020845">
    <property type="entry name" value="AMP-binding_CS"/>
</dbReference>
<dbReference type="GO" id="GO:0009366">
    <property type="term" value="C:enterobactin synthetase complex"/>
    <property type="evidence" value="ECO:0007669"/>
    <property type="project" value="TreeGrafter"/>
</dbReference>
<evidence type="ECO:0000256" key="2">
    <source>
        <dbReference type="ARBA" id="ARBA00006432"/>
    </source>
</evidence>
<dbReference type="PANTHER" id="PTHR45527">
    <property type="entry name" value="NONRIBOSOMAL PEPTIDE SYNTHETASE"/>
    <property type="match status" value="1"/>
</dbReference>
<accession>A0A918K1W9</accession>
<dbReference type="RefSeq" id="WP_190033930.1">
    <property type="nucleotide sequence ID" value="NZ_BMWD01000002.1"/>
</dbReference>
<feature type="region of interest" description="Disordered" evidence="7">
    <location>
        <begin position="1763"/>
        <end position="1807"/>
    </location>
</feature>
<dbReference type="InterPro" id="IPR045851">
    <property type="entry name" value="AMP-bd_C_sf"/>
</dbReference>
<dbReference type="SUPFAM" id="SSF52777">
    <property type="entry name" value="CoA-dependent acyltransferases"/>
    <property type="match status" value="2"/>
</dbReference>
<evidence type="ECO:0000256" key="4">
    <source>
        <dbReference type="ARBA" id="ARBA00022553"/>
    </source>
</evidence>
<dbReference type="GO" id="GO:0071766">
    <property type="term" value="P:Actinobacterium-type cell wall biogenesis"/>
    <property type="evidence" value="ECO:0007669"/>
    <property type="project" value="UniProtKB-ARBA"/>
</dbReference>
<sequence>MNARIEHQDWISVIATTAAADPGRTAFTFSGTEGEPPEVMTYGRLDRLARATAARLAREGAAGRPVLLLQPPGFDYVVSFVACLYAGAVAVPVYPPTRRPRSVERLASIVMDCGATLALTTARVRDKLLPGDPDGLLMDTLRLLATDLVPEAEADAWTRPPVDAGTTAFLQYTSGSTAAPRGVLLTHGNLLHNSSVIQRAFRTTSATVGMSWLPLFHDMGLIGGMLQPLYYAGSCALMSPAEFGRDPMRWLREISRSGATVSGGPNFAYDLCADLVTPELLDGLDLSRWEVAFNGAEPIRAETLERFSTAFAGAGFRAEAFTPCYGLAEASLIVSCKPHGTAPVRLPAAEVPSPAVPDGGTAEAAATAAFDLVGSGHPDGTQRLEIVDPLTARRAANGAVGEIWVSGPSVARAYWNREEQSEAVFGARLAEEGPDGARFLRTGDLGMLRDGELFVTGRLKDLIVVRGRNHYPQDIERTVEGVHPALKANCGAAVQAVADGEEHVVVVHEVARDHQDEDLAALAREVRAAVSEEHGVRPLAVVLIRAATLPRTSSGKVQRHACAASYLDGGLTVLAVDGHLPGRDEDGTGRGAGPADASRLPVPAPSEADLAALRAAAPEHRHAPMLAVLRVVVARRLGTRPDALVPGERLAVSGLDSLGAARLRHDVRDLLDVDLGLDEALDADLPGLARLLAERMDTPVPDRPEDKVEGSAPGDHPLSRNQASLWFQDRMVPESPANLVSACFGIRGPVDPGALMSAFELICARHAALRSTFPVVDGEPVQRVHASLPPSFEHVDLSDADADAEADGGTATDALAHRVARAAEEPFDLDTGPLLRVRLFSRGDEHTLVLTVHHLVSDLWSLSLLLDELDTAYPAALCGRAAELPAATAYPVFTRRQALRLASPAGGASMDRWAELLADATRGTSPPADRPRRAVPRMRGAALPFTVDAATTTALTALARREGTTLYSVLLAAYQVLLARCTGSADVVVGTPVHGRADADLAATVGCLVNTVPLRTVVDPEESFTRLLHRVHLTALPALRGDDVPFASLVERLGPARDHSARPVVRTLLTLQQAPGERADAVVSLAVNRAGTPFTLGGLACTTRSLPATSSQFDVQLTFGQVGGELAGSVRYDTDLYDPRTAGFLADRMGALLAALATDTDVPVGELPALGAAESRLLADEWNATDAPHDERAGVVERFEAVAARSPHAVAVLAAGSGEGPIDYARLDRLANGIAHRLRDAGVGPGDVVAVLLPRTPALLAALLGVLKSGAAYLPLDPGLPAARLSFLLADASAAAVLTDDPDLSHDRILRPDGSEAERPPARAAHPAAPAYVIYTSGSTGTPKGVVVPHAALANLIAAMGRDLPIAAGDGWLSVTTPSFDIAALEYFLPLVSGATVHLADEETAAQGARLRACLDTPGITHLQATPVTWQLLLDAGWTGTPGLTALCGGERMPGGLTRELPSRGAELWNVYGPTETTVWSLSTRVTDVRDDVPLGTPLANTRVHVLDAGLRPLPVGATGELYIGGDGLAHGYLGRPGLTAERFLPDPFAARPGDRLYRTGDLVRRCPDGGIAFVGRTDSQVKVHGHRIELGEIETALERLPSVRRAAVTVDGEGSDARLLAHVEPAAGGADPHGLREELRAWLPGYAVPSLISVTDALPLTPNGKVDRGALPAPEEYGDAARGPEFEAPRTPAEQRVAAIVSDLLPDRPIGRTDDLFDLGAHSLVMSRLVERVRAEFGTVPPLGRLFEKPTVAAIAGFVDERAPAPGEGPSSGRPVLRRADRSRHVAGRSADGGLLLPAGATVEQR</sequence>
<dbReference type="FunFam" id="3.40.50.12780:FF:000013">
    <property type="entry name" value="Long-chain-fatty-acid--AMP ligase FadD32"/>
    <property type="match status" value="1"/>
</dbReference>
<evidence type="ECO:0000313" key="9">
    <source>
        <dbReference type="EMBL" id="GGX43988.1"/>
    </source>
</evidence>
<dbReference type="PROSITE" id="PS00455">
    <property type="entry name" value="AMP_BINDING"/>
    <property type="match status" value="1"/>
</dbReference>
<dbReference type="FunFam" id="3.40.50.12780:FF:000012">
    <property type="entry name" value="Non-ribosomal peptide synthetase"/>
    <property type="match status" value="1"/>
</dbReference>
<dbReference type="NCBIfam" id="TIGR01733">
    <property type="entry name" value="AA-adenyl-dom"/>
    <property type="match status" value="1"/>
</dbReference>
<dbReference type="GO" id="GO:0031177">
    <property type="term" value="F:phosphopantetheine binding"/>
    <property type="evidence" value="ECO:0007669"/>
    <property type="project" value="InterPro"/>
</dbReference>
<feature type="compositionally biased region" description="Basic and acidic residues" evidence="7">
    <location>
        <begin position="696"/>
        <end position="709"/>
    </location>
</feature>
<keyword evidence="4" id="KW-0597">Phosphoprotein</keyword>
<dbReference type="InterPro" id="IPR009081">
    <property type="entry name" value="PP-bd_ACP"/>
</dbReference>